<keyword evidence="5 8" id="KW-0067">ATP-binding</keyword>
<evidence type="ECO:0000256" key="1">
    <source>
        <dbReference type="ARBA" id="ARBA00004202"/>
    </source>
</evidence>
<keyword evidence="8" id="KW-0378">Hydrolase</keyword>
<dbReference type="SUPFAM" id="SSF52540">
    <property type="entry name" value="P-loop containing nucleoside triphosphate hydrolases"/>
    <property type="match status" value="1"/>
</dbReference>
<protein>
    <submittedName>
        <fullName evidence="8">Linearmycin resistance ATP-binding protein LnrL</fullName>
        <ecNumber evidence="8">3.6.3.-</ecNumber>
    </submittedName>
</protein>
<dbReference type="InterPro" id="IPR027417">
    <property type="entry name" value="P-loop_NTPase"/>
</dbReference>
<dbReference type="GO" id="GO:0005524">
    <property type="term" value="F:ATP binding"/>
    <property type="evidence" value="ECO:0007669"/>
    <property type="project" value="UniProtKB-KW"/>
</dbReference>
<sequence length="317" mass="32832">MSAALEIVGVRRRYGATAALDGVDLAIEPGTVLALLGPNGAGKSTLVRLCAGLERPNEGTVRVLGEDPRRSLAARRRVGVAPQEIGIYPQLTVAQNLRAFGEAAGLRRRDARTRAEELLEPFALSALADRTAGRLSGGEQRRLHTAAALVHRPSVILLDEPTAGADPATREGILDAVLDLAADGAAVLYTTHYLPEVERLDARVAILEQGRVIVTGTVAGLIAAHGDAALVLRFTDGPVPVAASAFDGAAIQDNGTVTVRASEPAEALRALLNALGPDSSRLADVAIVQPSLEAAYLALTGRAATDSGVPDLVEVPA</sequence>
<dbReference type="InterPro" id="IPR050763">
    <property type="entry name" value="ABC_transporter_ATP-binding"/>
</dbReference>
<dbReference type="PANTHER" id="PTHR42711:SF5">
    <property type="entry name" value="ABC TRANSPORTER ATP-BINDING PROTEIN NATA"/>
    <property type="match status" value="1"/>
</dbReference>
<organism evidence="8">
    <name type="scientific">Paraconexibacter sp. AEG42_29</name>
    <dbReference type="NCBI Taxonomy" id="2997339"/>
    <lineage>
        <taxon>Bacteria</taxon>
        <taxon>Bacillati</taxon>
        <taxon>Actinomycetota</taxon>
        <taxon>Thermoleophilia</taxon>
        <taxon>Solirubrobacterales</taxon>
        <taxon>Paraconexibacteraceae</taxon>
        <taxon>Paraconexibacter</taxon>
    </lineage>
</organism>
<evidence type="ECO:0000256" key="3">
    <source>
        <dbReference type="ARBA" id="ARBA00022448"/>
    </source>
</evidence>
<dbReference type="RefSeq" id="WP_354699356.1">
    <property type="nucleotide sequence ID" value="NZ_CP114014.1"/>
</dbReference>
<keyword evidence="6" id="KW-0046">Antibiotic resistance</keyword>
<evidence type="ECO:0000256" key="6">
    <source>
        <dbReference type="ARBA" id="ARBA00023251"/>
    </source>
</evidence>
<evidence type="ECO:0000256" key="5">
    <source>
        <dbReference type="ARBA" id="ARBA00022840"/>
    </source>
</evidence>
<dbReference type="SMART" id="SM00382">
    <property type="entry name" value="AAA"/>
    <property type="match status" value="1"/>
</dbReference>
<dbReference type="GO" id="GO:0046677">
    <property type="term" value="P:response to antibiotic"/>
    <property type="evidence" value="ECO:0007669"/>
    <property type="project" value="UniProtKB-KW"/>
</dbReference>
<dbReference type="InterPro" id="IPR003439">
    <property type="entry name" value="ABC_transporter-like_ATP-bd"/>
</dbReference>
<dbReference type="InterPro" id="IPR003593">
    <property type="entry name" value="AAA+_ATPase"/>
</dbReference>
<dbReference type="PROSITE" id="PS50893">
    <property type="entry name" value="ABC_TRANSPORTER_2"/>
    <property type="match status" value="1"/>
</dbReference>
<evidence type="ECO:0000256" key="4">
    <source>
        <dbReference type="ARBA" id="ARBA00022741"/>
    </source>
</evidence>
<evidence type="ECO:0000313" key="8">
    <source>
        <dbReference type="EMBL" id="XAY08172.1"/>
    </source>
</evidence>
<dbReference type="GO" id="GO:0005886">
    <property type="term" value="C:plasma membrane"/>
    <property type="evidence" value="ECO:0007669"/>
    <property type="project" value="UniProtKB-SubCell"/>
</dbReference>
<dbReference type="KEGG" id="parq:DSM112329_05070"/>
<comment type="subcellular location">
    <subcellularLocation>
        <location evidence="1">Cell membrane</location>
        <topology evidence="1">Peripheral membrane protein</topology>
    </subcellularLocation>
</comment>
<name>A0AAU7B2D5_9ACTN</name>
<dbReference type="Pfam" id="PF00005">
    <property type="entry name" value="ABC_tran"/>
    <property type="match status" value="1"/>
</dbReference>
<comment type="similarity">
    <text evidence="2">Belongs to the ABC transporter superfamily.</text>
</comment>
<dbReference type="AlphaFoldDB" id="A0AAU7B2D5"/>
<keyword evidence="4" id="KW-0547">Nucleotide-binding</keyword>
<evidence type="ECO:0000259" key="7">
    <source>
        <dbReference type="PROSITE" id="PS50893"/>
    </source>
</evidence>
<dbReference type="Gene3D" id="3.40.50.300">
    <property type="entry name" value="P-loop containing nucleotide triphosphate hydrolases"/>
    <property type="match status" value="1"/>
</dbReference>
<keyword evidence="3" id="KW-0813">Transport</keyword>
<reference evidence="8" key="1">
    <citation type="submission" date="2022-12" db="EMBL/GenBank/DDBJ databases">
        <title>Paraconexibacter alkalitolerans sp. nov. and Baekduia alba sp. nov., isolated from soil and emended description of the genera Paraconexibacter (Chun et al., 2020) and Baekduia (An et al., 2020).</title>
        <authorList>
            <person name="Vieira S."/>
            <person name="Huber K.J."/>
            <person name="Geppert A."/>
            <person name="Wolf J."/>
            <person name="Neumann-Schaal M."/>
            <person name="Muesken M."/>
            <person name="Overmann J."/>
        </authorList>
    </citation>
    <scope>NUCLEOTIDE SEQUENCE</scope>
    <source>
        <strain evidence="8">AEG42_29</strain>
    </source>
</reference>
<dbReference type="EMBL" id="CP114014">
    <property type="protein sequence ID" value="XAY08172.1"/>
    <property type="molecule type" value="Genomic_DNA"/>
</dbReference>
<accession>A0AAU7B2D5</accession>
<gene>
    <name evidence="8" type="primary">lnrL_3</name>
    <name evidence="8" type="ORF">DSM112329_05070</name>
</gene>
<dbReference type="PANTHER" id="PTHR42711">
    <property type="entry name" value="ABC TRANSPORTER ATP-BINDING PROTEIN"/>
    <property type="match status" value="1"/>
</dbReference>
<proteinExistence type="inferred from homology"/>
<feature type="domain" description="ABC transporter" evidence="7">
    <location>
        <begin position="5"/>
        <end position="234"/>
    </location>
</feature>
<dbReference type="EC" id="3.6.3.-" evidence="8"/>
<evidence type="ECO:0000256" key="2">
    <source>
        <dbReference type="ARBA" id="ARBA00005417"/>
    </source>
</evidence>
<dbReference type="GO" id="GO:0016887">
    <property type="term" value="F:ATP hydrolysis activity"/>
    <property type="evidence" value="ECO:0007669"/>
    <property type="project" value="InterPro"/>
</dbReference>